<dbReference type="InterPro" id="IPR001647">
    <property type="entry name" value="HTH_TetR"/>
</dbReference>
<feature type="region of interest" description="Disordered" evidence="3">
    <location>
        <begin position="49"/>
        <end position="74"/>
    </location>
</feature>
<dbReference type="SUPFAM" id="SSF46689">
    <property type="entry name" value="Homeodomain-like"/>
    <property type="match status" value="1"/>
</dbReference>
<dbReference type="InterPro" id="IPR009057">
    <property type="entry name" value="Homeodomain-like_sf"/>
</dbReference>
<name>A0A366X1L9_9RHOB</name>
<comment type="caution">
    <text evidence="5">The sequence shown here is derived from an EMBL/GenBank/DDBJ whole genome shotgun (WGS) entry which is preliminary data.</text>
</comment>
<dbReference type="PANTHER" id="PTHR30055:SF226">
    <property type="entry name" value="HTH-TYPE TRANSCRIPTIONAL REGULATOR PKSA"/>
    <property type="match status" value="1"/>
</dbReference>
<feature type="DNA-binding region" description="H-T-H motif" evidence="2">
    <location>
        <begin position="98"/>
        <end position="117"/>
    </location>
</feature>
<dbReference type="EMBL" id="QOCE01000017">
    <property type="protein sequence ID" value="RBW58004.1"/>
    <property type="molecule type" value="Genomic_DNA"/>
</dbReference>
<reference evidence="5 6" key="1">
    <citation type="submission" date="2018-07" db="EMBL/GenBank/DDBJ databases">
        <title>Modular assembly of carbohydrate-degrading microbial communities in the ocean.</title>
        <authorList>
            <person name="Enke T.N."/>
            <person name="Datta M.S."/>
            <person name="Schwartzman J.A."/>
            <person name="Cermak N."/>
            <person name="Schmitz D.A."/>
            <person name="Barrere J."/>
            <person name="Cordero O.X."/>
        </authorList>
    </citation>
    <scope>NUCLEOTIDE SEQUENCE [LARGE SCALE GENOMIC DNA]</scope>
    <source>
        <strain evidence="5 6">C3M10</strain>
    </source>
</reference>
<evidence type="ECO:0000313" key="5">
    <source>
        <dbReference type="EMBL" id="RBW58004.1"/>
    </source>
</evidence>
<accession>A0A366X1L9</accession>
<organism evidence="5 6">
    <name type="scientific">Phaeobacter gallaeciensis</name>
    <dbReference type="NCBI Taxonomy" id="60890"/>
    <lineage>
        <taxon>Bacteria</taxon>
        <taxon>Pseudomonadati</taxon>
        <taxon>Pseudomonadota</taxon>
        <taxon>Alphaproteobacteria</taxon>
        <taxon>Rhodobacterales</taxon>
        <taxon>Roseobacteraceae</taxon>
        <taxon>Phaeobacter</taxon>
    </lineage>
</organism>
<dbReference type="PROSITE" id="PS50977">
    <property type="entry name" value="HTH_TETR_2"/>
    <property type="match status" value="1"/>
</dbReference>
<evidence type="ECO:0000256" key="2">
    <source>
        <dbReference type="PROSITE-ProRule" id="PRU00335"/>
    </source>
</evidence>
<dbReference type="GO" id="GO:0000976">
    <property type="term" value="F:transcription cis-regulatory region binding"/>
    <property type="evidence" value="ECO:0007669"/>
    <property type="project" value="TreeGrafter"/>
</dbReference>
<evidence type="ECO:0000313" key="6">
    <source>
        <dbReference type="Proteomes" id="UP000252706"/>
    </source>
</evidence>
<dbReference type="OrthoDB" id="9805134at2"/>
<evidence type="ECO:0000259" key="4">
    <source>
        <dbReference type="PROSITE" id="PS50977"/>
    </source>
</evidence>
<dbReference type="InterPro" id="IPR050109">
    <property type="entry name" value="HTH-type_TetR-like_transc_reg"/>
</dbReference>
<dbReference type="AlphaFoldDB" id="A0A366X1L9"/>
<dbReference type="Pfam" id="PF00440">
    <property type="entry name" value="TetR_N"/>
    <property type="match status" value="1"/>
</dbReference>
<dbReference type="Proteomes" id="UP000252706">
    <property type="component" value="Unassembled WGS sequence"/>
</dbReference>
<evidence type="ECO:0000256" key="3">
    <source>
        <dbReference type="SAM" id="MobiDB-lite"/>
    </source>
</evidence>
<sequence>MWCFPPEPAGPADPQCVCHVTFLHPDQNGTLQTVRSVFKFQPSLRSTGFCNKRRHGTMPQTPAPTKPTPQDLRSQATRTKVCQATIDCLDRLGYAETTFAKIQAKACVSRGAITHHFPTKQALVAATAMDLLGNALGPVERRAGSPRENPVPVYELIMKAWDNVVNSSGGRAIVEILVACRTDPELYQLLEDRLHHWDRVSLTSVTQSYRGTGPDPDDAELLWSMSRNFLRGLILHESFVSDPAYLARMVDRFARMMETQLIVLPPEHRTPQEDPK</sequence>
<proteinExistence type="predicted"/>
<gene>
    <name evidence="5" type="ORF">DS909_07190</name>
</gene>
<protein>
    <recommendedName>
        <fullName evidence="4">HTH tetR-type domain-containing protein</fullName>
    </recommendedName>
</protein>
<keyword evidence="1 2" id="KW-0238">DNA-binding</keyword>
<feature type="domain" description="HTH tetR-type" evidence="4">
    <location>
        <begin position="75"/>
        <end position="135"/>
    </location>
</feature>
<evidence type="ECO:0000256" key="1">
    <source>
        <dbReference type="ARBA" id="ARBA00023125"/>
    </source>
</evidence>
<dbReference type="GO" id="GO:0003700">
    <property type="term" value="F:DNA-binding transcription factor activity"/>
    <property type="evidence" value="ECO:0007669"/>
    <property type="project" value="TreeGrafter"/>
</dbReference>
<dbReference type="Gene3D" id="1.10.357.10">
    <property type="entry name" value="Tetracycline Repressor, domain 2"/>
    <property type="match status" value="1"/>
</dbReference>
<dbReference type="PANTHER" id="PTHR30055">
    <property type="entry name" value="HTH-TYPE TRANSCRIPTIONAL REGULATOR RUTR"/>
    <property type="match status" value="1"/>
</dbReference>